<comment type="caution">
    <text evidence="1">The sequence shown here is derived from an EMBL/GenBank/DDBJ whole genome shotgun (WGS) entry which is preliminary data.</text>
</comment>
<sequence length="16" mass="1940">MVGGQTPWCCRFWRNV</sequence>
<evidence type="ECO:0000313" key="2">
    <source>
        <dbReference type="Proteomes" id="UP000314294"/>
    </source>
</evidence>
<dbReference type="AlphaFoldDB" id="A0A4Z2DY46"/>
<name>A0A4Z2DY46_9TELE</name>
<evidence type="ECO:0000313" key="1">
    <source>
        <dbReference type="EMBL" id="TNN21485.1"/>
    </source>
</evidence>
<dbReference type="EMBL" id="SRLO01027718">
    <property type="protein sequence ID" value="TNN21485.1"/>
    <property type="molecule type" value="Genomic_DNA"/>
</dbReference>
<accession>A0A4Z2DY46</accession>
<protein>
    <submittedName>
        <fullName evidence="1">Uncharacterized protein</fullName>
    </submittedName>
</protein>
<proteinExistence type="predicted"/>
<dbReference type="Proteomes" id="UP000314294">
    <property type="component" value="Unassembled WGS sequence"/>
</dbReference>
<reference evidence="1 2" key="1">
    <citation type="submission" date="2019-03" db="EMBL/GenBank/DDBJ databases">
        <title>First draft genome of Liparis tanakae, snailfish: a comprehensive survey of snailfish specific genes.</title>
        <authorList>
            <person name="Kim W."/>
            <person name="Song I."/>
            <person name="Jeong J.-H."/>
            <person name="Kim D."/>
            <person name="Kim S."/>
            <person name="Ryu S."/>
            <person name="Song J.Y."/>
            <person name="Lee S.K."/>
        </authorList>
    </citation>
    <scope>NUCLEOTIDE SEQUENCE [LARGE SCALE GENOMIC DNA]</scope>
    <source>
        <tissue evidence="1">Muscle</tissue>
    </source>
</reference>
<gene>
    <name evidence="1" type="ORF">EYF80_068404</name>
</gene>
<keyword evidence="2" id="KW-1185">Reference proteome</keyword>
<organism evidence="1 2">
    <name type="scientific">Liparis tanakae</name>
    <name type="common">Tanaka's snailfish</name>
    <dbReference type="NCBI Taxonomy" id="230148"/>
    <lineage>
        <taxon>Eukaryota</taxon>
        <taxon>Metazoa</taxon>
        <taxon>Chordata</taxon>
        <taxon>Craniata</taxon>
        <taxon>Vertebrata</taxon>
        <taxon>Euteleostomi</taxon>
        <taxon>Actinopterygii</taxon>
        <taxon>Neopterygii</taxon>
        <taxon>Teleostei</taxon>
        <taxon>Neoteleostei</taxon>
        <taxon>Acanthomorphata</taxon>
        <taxon>Eupercaria</taxon>
        <taxon>Perciformes</taxon>
        <taxon>Cottioidei</taxon>
        <taxon>Cottales</taxon>
        <taxon>Liparidae</taxon>
        <taxon>Liparis</taxon>
    </lineage>
</organism>